<feature type="compositionally biased region" description="Low complexity" evidence="1">
    <location>
        <begin position="43"/>
        <end position="52"/>
    </location>
</feature>
<organism evidence="2 3">
    <name type="scientific">Pleurodeles waltl</name>
    <name type="common">Iberian ribbed newt</name>
    <dbReference type="NCBI Taxonomy" id="8319"/>
    <lineage>
        <taxon>Eukaryota</taxon>
        <taxon>Metazoa</taxon>
        <taxon>Chordata</taxon>
        <taxon>Craniata</taxon>
        <taxon>Vertebrata</taxon>
        <taxon>Euteleostomi</taxon>
        <taxon>Amphibia</taxon>
        <taxon>Batrachia</taxon>
        <taxon>Caudata</taxon>
        <taxon>Salamandroidea</taxon>
        <taxon>Salamandridae</taxon>
        <taxon>Pleurodelinae</taxon>
        <taxon>Pleurodeles</taxon>
    </lineage>
</organism>
<feature type="region of interest" description="Disordered" evidence="1">
    <location>
        <begin position="1"/>
        <end position="121"/>
    </location>
</feature>
<name>A0AAV7Q3C6_PLEWA</name>
<gene>
    <name evidence="2" type="ORF">NDU88_010935</name>
</gene>
<keyword evidence="3" id="KW-1185">Reference proteome</keyword>
<protein>
    <submittedName>
        <fullName evidence="2">Uncharacterized protein</fullName>
    </submittedName>
</protein>
<evidence type="ECO:0000313" key="3">
    <source>
        <dbReference type="Proteomes" id="UP001066276"/>
    </source>
</evidence>
<feature type="compositionally biased region" description="Basic and acidic residues" evidence="1">
    <location>
        <begin position="1"/>
        <end position="11"/>
    </location>
</feature>
<accession>A0AAV7Q3C6</accession>
<dbReference type="AlphaFoldDB" id="A0AAV7Q3C6"/>
<reference evidence="2" key="1">
    <citation type="journal article" date="2022" name="bioRxiv">
        <title>Sequencing and chromosome-scale assembly of the giantPleurodeles waltlgenome.</title>
        <authorList>
            <person name="Brown T."/>
            <person name="Elewa A."/>
            <person name="Iarovenko S."/>
            <person name="Subramanian E."/>
            <person name="Araus A.J."/>
            <person name="Petzold A."/>
            <person name="Susuki M."/>
            <person name="Suzuki K.-i.T."/>
            <person name="Hayashi T."/>
            <person name="Toyoda A."/>
            <person name="Oliveira C."/>
            <person name="Osipova E."/>
            <person name="Leigh N.D."/>
            <person name="Simon A."/>
            <person name="Yun M.H."/>
        </authorList>
    </citation>
    <scope>NUCLEOTIDE SEQUENCE</scope>
    <source>
        <strain evidence="2">20211129_DDA</strain>
        <tissue evidence="2">Liver</tissue>
    </source>
</reference>
<comment type="caution">
    <text evidence="2">The sequence shown here is derived from an EMBL/GenBank/DDBJ whole genome shotgun (WGS) entry which is preliminary data.</text>
</comment>
<dbReference type="Proteomes" id="UP001066276">
    <property type="component" value="Chromosome 7"/>
</dbReference>
<evidence type="ECO:0000256" key="1">
    <source>
        <dbReference type="SAM" id="MobiDB-lite"/>
    </source>
</evidence>
<evidence type="ECO:0000313" key="2">
    <source>
        <dbReference type="EMBL" id="KAJ1132628.1"/>
    </source>
</evidence>
<proteinExistence type="predicted"/>
<dbReference type="EMBL" id="JANPWB010000011">
    <property type="protein sequence ID" value="KAJ1132628.1"/>
    <property type="molecule type" value="Genomic_DNA"/>
</dbReference>
<sequence length="121" mass="12691">MGPPLRTRDVQESGIGSLAPERTSGLPSRSEPRPQVRQNTADGRAQPARAGEAPPPEGALVRGTGGREPPLRGGEAGIEPRSVPKTQRELGAPSGGGSEPPFYWESDRGSRDAPAGAQQRY</sequence>